<dbReference type="AlphaFoldDB" id="K6YMS1"/>
<dbReference type="STRING" id="1129793.GPLA_3098"/>
<keyword evidence="2" id="KW-1185">Reference proteome</keyword>
<evidence type="ECO:0000313" key="2">
    <source>
        <dbReference type="Proteomes" id="UP000006322"/>
    </source>
</evidence>
<organism evidence="1 2">
    <name type="scientific">Paraglaciecola polaris LMG 21857</name>
    <dbReference type="NCBI Taxonomy" id="1129793"/>
    <lineage>
        <taxon>Bacteria</taxon>
        <taxon>Pseudomonadati</taxon>
        <taxon>Pseudomonadota</taxon>
        <taxon>Gammaproteobacteria</taxon>
        <taxon>Alteromonadales</taxon>
        <taxon>Alteromonadaceae</taxon>
        <taxon>Paraglaciecola</taxon>
    </lineage>
</organism>
<comment type="caution">
    <text evidence="1">The sequence shown here is derived from an EMBL/GenBank/DDBJ whole genome shotgun (WGS) entry which is preliminary data.</text>
</comment>
<proteinExistence type="predicted"/>
<name>K6YMS1_9ALTE</name>
<dbReference type="EMBL" id="BAER01000083">
    <property type="protein sequence ID" value="GAC33989.1"/>
    <property type="molecule type" value="Genomic_DNA"/>
</dbReference>
<protein>
    <submittedName>
        <fullName evidence="1">Uncharacterized protein</fullName>
    </submittedName>
</protein>
<sequence length="58" mass="6694">MDVVQIKLHTLLRQSDVAFEEFKKYPNSPDSAKAYEIAKLALDAHIANMRISFEQRSK</sequence>
<evidence type="ECO:0000313" key="1">
    <source>
        <dbReference type="EMBL" id="GAC33989.1"/>
    </source>
</evidence>
<dbReference type="Proteomes" id="UP000006322">
    <property type="component" value="Unassembled WGS sequence"/>
</dbReference>
<accession>K6YMS1</accession>
<reference evidence="2" key="1">
    <citation type="journal article" date="2014" name="Environ. Microbiol.">
        <title>Comparative genomics of the marine bacterial genus Glaciecola reveals the high degree of genomic diversity and genomic characteristic for cold adaptation.</title>
        <authorList>
            <person name="Qin Q.L."/>
            <person name="Xie B.B."/>
            <person name="Yu Y."/>
            <person name="Shu Y.L."/>
            <person name="Rong J.C."/>
            <person name="Zhang Y.J."/>
            <person name="Zhao D.L."/>
            <person name="Chen X.L."/>
            <person name="Zhang X.Y."/>
            <person name="Chen B."/>
            <person name="Zhou B.C."/>
            <person name="Zhang Y.Z."/>
        </authorList>
    </citation>
    <scope>NUCLEOTIDE SEQUENCE [LARGE SCALE GENOMIC DNA]</scope>
    <source>
        <strain evidence="2">LMG 21857</strain>
    </source>
</reference>
<gene>
    <name evidence="1" type="ORF">GPLA_3098</name>
</gene>